<dbReference type="AlphaFoldDB" id="X6MKV1"/>
<keyword evidence="2" id="KW-1185">Reference proteome</keyword>
<dbReference type="Proteomes" id="UP000023152">
    <property type="component" value="Unassembled WGS sequence"/>
</dbReference>
<comment type="caution">
    <text evidence="1">The sequence shown here is derived from an EMBL/GenBank/DDBJ whole genome shotgun (WGS) entry which is preliminary data.</text>
</comment>
<feature type="non-terminal residue" evidence="1">
    <location>
        <position position="243"/>
    </location>
</feature>
<reference evidence="1 2" key="1">
    <citation type="journal article" date="2013" name="Curr. Biol.">
        <title>The Genome of the Foraminiferan Reticulomyxa filosa.</title>
        <authorList>
            <person name="Glockner G."/>
            <person name="Hulsmann N."/>
            <person name="Schleicher M."/>
            <person name="Noegel A.A."/>
            <person name="Eichinger L."/>
            <person name="Gallinger C."/>
            <person name="Pawlowski J."/>
            <person name="Sierra R."/>
            <person name="Euteneuer U."/>
            <person name="Pillet L."/>
            <person name="Moustafa A."/>
            <person name="Platzer M."/>
            <person name="Groth M."/>
            <person name="Szafranski K."/>
            <person name="Schliwa M."/>
        </authorList>
    </citation>
    <scope>NUCLEOTIDE SEQUENCE [LARGE SCALE GENOMIC DNA]</scope>
</reference>
<protein>
    <submittedName>
        <fullName evidence="1">Uncharacterized protein</fullName>
    </submittedName>
</protein>
<accession>X6MKV1</accession>
<evidence type="ECO:0000313" key="1">
    <source>
        <dbReference type="EMBL" id="ETO14266.1"/>
    </source>
</evidence>
<name>X6MKV1_RETFI</name>
<gene>
    <name evidence="1" type="ORF">RFI_23100</name>
</gene>
<proteinExistence type="predicted"/>
<evidence type="ECO:0000313" key="2">
    <source>
        <dbReference type="Proteomes" id="UP000023152"/>
    </source>
</evidence>
<organism evidence="1 2">
    <name type="scientific">Reticulomyxa filosa</name>
    <dbReference type="NCBI Taxonomy" id="46433"/>
    <lineage>
        <taxon>Eukaryota</taxon>
        <taxon>Sar</taxon>
        <taxon>Rhizaria</taxon>
        <taxon>Retaria</taxon>
        <taxon>Foraminifera</taxon>
        <taxon>Monothalamids</taxon>
        <taxon>Reticulomyxidae</taxon>
        <taxon>Reticulomyxa</taxon>
    </lineage>
</organism>
<sequence length="243" mass="27716">MYQHYNKTFKNNPFKKKKKKKKETAQFCGKVSNSVNGRVSSTMDVANYTNDYRIKEVKVMVEMESDGCGKKSIYLRKSNTMVLLAKNYTDLRNTIYAMQFESGDNVDGTSVLKSISGSNNNFVYTSYQNLSQFVSMFVSGTYEFVVETTEVYASVHVLEWCVELTYYTVPRIETTYLVNMTISSNEYTQHSEERCEPFSVTLYDINSSVINSTVVSPSLVTNITCRHLFLNGALDACVQFISF</sequence>
<dbReference type="EMBL" id="ASPP01020129">
    <property type="protein sequence ID" value="ETO14266.1"/>
    <property type="molecule type" value="Genomic_DNA"/>
</dbReference>